<dbReference type="InterPro" id="IPR050479">
    <property type="entry name" value="CYP11_CYP27_families"/>
</dbReference>
<dbReference type="CDD" id="cd11054">
    <property type="entry name" value="CYP24A1-like"/>
    <property type="match status" value="1"/>
</dbReference>
<keyword evidence="3 8" id="KW-0349">Heme</keyword>
<dbReference type="PROSITE" id="PS00086">
    <property type="entry name" value="CYTOCHROME_P450"/>
    <property type="match status" value="1"/>
</dbReference>
<dbReference type="GO" id="GO:0016705">
    <property type="term" value="F:oxidoreductase activity, acting on paired donors, with incorporation or reduction of molecular oxygen"/>
    <property type="evidence" value="ECO:0007669"/>
    <property type="project" value="InterPro"/>
</dbReference>
<proteinExistence type="inferred from homology"/>
<name>A0A8J5K1G1_HOMAM</name>
<evidence type="ECO:0000256" key="1">
    <source>
        <dbReference type="ARBA" id="ARBA00001971"/>
    </source>
</evidence>
<dbReference type="AlphaFoldDB" id="A0A8J5K1G1"/>
<dbReference type="PRINTS" id="PR00385">
    <property type="entry name" value="P450"/>
</dbReference>
<keyword evidence="5 9" id="KW-0560">Oxidoreductase</keyword>
<sequence length="468" mass="53623">MTSIRGCGKLLLTGLHPRLCLAATALQARGAAEATSAMTQVQPLPASQIPGPRRWPVLRSLPAMYRHRLFEAGHHNTIWEALCEQYGPIFRVDLPRQPPTVFITDADEVSHLLNQTAKNPVKPPTEALRLLRNSDKNKFVPEELGLLVPSNGEQWWRVRRLIQPHVMKMNVLHYHLPQMDQLAKKFVERLSGLLNEKHEAPANFLQELNKCFLEGTSLISFDKWIGCMEETTEGKELIDAFQTVLQITVHHQFNALLRIWDWFSTPTYKRLKKAHEVIQQFAEEAINKTLTTIERENISSNMEEVSLLTKLLLTPGLKRTDVYAFLVDFTIAAIDNTSNTVSNTLYCLATNPDIQLKVHQELDEVFNVSVILQPMGMNEKYFPQASQFQPERWLRDQGKNYHSYASLPFGFGTRMCIGRRIAEQEMNIFLCRLLQKYQVEWKDESLNAKGTPVSSSHEALKFTFTERA</sequence>
<dbReference type="SUPFAM" id="SSF48264">
    <property type="entry name" value="Cytochrome P450"/>
    <property type="match status" value="1"/>
</dbReference>
<comment type="similarity">
    <text evidence="2 9">Belongs to the cytochrome P450 family.</text>
</comment>
<evidence type="ECO:0000256" key="5">
    <source>
        <dbReference type="ARBA" id="ARBA00023002"/>
    </source>
</evidence>
<keyword evidence="12" id="KW-1185">Reference proteome</keyword>
<comment type="caution">
    <text evidence="11">The sequence shown here is derived from an EMBL/GenBank/DDBJ whole genome shotgun (WGS) entry which is preliminary data.</text>
</comment>
<comment type="cofactor">
    <cofactor evidence="1 8">
        <name>heme</name>
        <dbReference type="ChEBI" id="CHEBI:30413"/>
    </cofactor>
</comment>
<dbReference type="InterPro" id="IPR036396">
    <property type="entry name" value="Cyt_P450_sf"/>
</dbReference>
<gene>
    <name evidence="11" type="ORF">Hamer_G030377</name>
</gene>
<dbReference type="GO" id="GO:0004497">
    <property type="term" value="F:monooxygenase activity"/>
    <property type="evidence" value="ECO:0007669"/>
    <property type="project" value="UniProtKB-KW"/>
</dbReference>
<evidence type="ECO:0000256" key="6">
    <source>
        <dbReference type="ARBA" id="ARBA00023004"/>
    </source>
</evidence>
<keyword evidence="6 8" id="KW-0408">Iron</keyword>
<dbReference type="Proteomes" id="UP000747542">
    <property type="component" value="Unassembled WGS sequence"/>
</dbReference>
<dbReference type="InterPro" id="IPR017972">
    <property type="entry name" value="Cyt_P450_CS"/>
</dbReference>
<evidence type="ECO:0000313" key="11">
    <source>
        <dbReference type="EMBL" id="KAG7165783.1"/>
    </source>
</evidence>
<dbReference type="InterPro" id="IPR001128">
    <property type="entry name" value="Cyt_P450"/>
</dbReference>
<dbReference type="Gene3D" id="1.10.630.10">
    <property type="entry name" value="Cytochrome P450"/>
    <property type="match status" value="2"/>
</dbReference>
<feature type="binding site" description="axial binding residue" evidence="8">
    <location>
        <position position="416"/>
    </location>
    <ligand>
        <name>heme</name>
        <dbReference type="ChEBI" id="CHEBI:30413"/>
    </ligand>
    <ligandPart>
        <name>Fe</name>
        <dbReference type="ChEBI" id="CHEBI:18248"/>
    </ligandPart>
</feature>
<evidence type="ECO:0000256" key="3">
    <source>
        <dbReference type="ARBA" id="ARBA00022617"/>
    </source>
</evidence>
<dbReference type="Pfam" id="PF00067">
    <property type="entry name" value="p450"/>
    <property type="match status" value="2"/>
</dbReference>
<dbReference type="PANTHER" id="PTHR24279:SF120">
    <property type="entry name" value="CYTOCHROME P450"/>
    <property type="match status" value="1"/>
</dbReference>
<dbReference type="InterPro" id="IPR002401">
    <property type="entry name" value="Cyt_P450_E_grp-I"/>
</dbReference>
<dbReference type="PRINTS" id="PR00463">
    <property type="entry name" value="EP450I"/>
</dbReference>
<evidence type="ECO:0000313" key="12">
    <source>
        <dbReference type="Proteomes" id="UP000747542"/>
    </source>
</evidence>
<keyword evidence="7 9" id="KW-0503">Monooxygenase</keyword>
<keyword evidence="4 8" id="KW-0479">Metal-binding</keyword>
<protein>
    <submittedName>
        <fullName evidence="11">Cytochrome P450 301a1-like 3</fullName>
    </submittedName>
</protein>
<evidence type="ECO:0000256" key="10">
    <source>
        <dbReference type="SAM" id="SignalP"/>
    </source>
</evidence>
<dbReference type="EMBL" id="JAHLQT010023660">
    <property type="protein sequence ID" value="KAG7165783.1"/>
    <property type="molecule type" value="Genomic_DNA"/>
</dbReference>
<dbReference type="GO" id="GO:0020037">
    <property type="term" value="F:heme binding"/>
    <property type="evidence" value="ECO:0007669"/>
    <property type="project" value="InterPro"/>
</dbReference>
<evidence type="ECO:0000256" key="4">
    <source>
        <dbReference type="ARBA" id="ARBA00022723"/>
    </source>
</evidence>
<accession>A0A8J5K1G1</accession>
<evidence type="ECO:0000256" key="2">
    <source>
        <dbReference type="ARBA" id="ARBA00010617"/>
    </source>
</evidence>
<feature type="signal peptide" evidence="10">
    <location>
        <begin position="1"/>
        <end position="22"/>
    </location>
</feature>
<feature type="chain" id="PRO_5035209199" evidence="10">
    <location>
        <begin position="23"/>
        <end position="468"/>
    </location>
</feature>
<reference evidence="11" key="1">
    <citation type="journal article" date="2021" name="Sci. Adv.">
        <title>The American lobster genome reveals insights on longevity, neural, and immune adaptations.</title>
        <authorList>
            <person name="Polinski J.M."/>
            <person name="Zimin A.V."/>
            <person name="Clark K.F."/>
            <person name="Kohn A.B."/>
            <person name="Sadowski N."/>
            <person name="Timp W."/>
            <person name="Ptitsyn A."/>
            <person name="Khanna P."/>
            <person name="Romanova D.Y."/>
            <person name="Williams P."/>
            <person name="Greenwood S.J."/>
            <person name="Moroz L.L."/>
            <person name="Walt D.R."/>
            <person name="Bodnar A.G."/>
        </authorList>
    </citation>
    <scope>NUCLEOTIDE SEQUENCE</scope>
    <source>
        <strain evidence="11">GMGI-L3</strain>
    </source>
</reference>
<dbReference type="GO" id="GO:0005506">
    <property type="term" value="F:iron ion binding"/>
    <property type="evidence" value="ECO:0007669"/>
    <property type="project" value="InterPro"/>
</dbReference>
<organism evidence="11 12">
    <name type="scientific">Homarus americanus</name>
    <name type="common">American lobster</name>
    <dbReference type="NCBI Taxonomy" id="6706"/>
    <lineage>
        <taxon>Eukaryota</taxon>
        <taxon>Metazoa</taxon>
        <taxon>Ecdysozoa</taxon>
        <taxon>Arthropoda</taxon>
        <taxon>Crustacea</taxon>
        <taxon>Multicrustacea</taxon>
        <taxon>Malacostraca</taxon>
        <taxon>Eumalacostraca</taxon>
        <taxon>Eucarida</taxon>
        <taxon>Decapoda</taxon>
        <taxon>Pleocyemata</taxon>
        <taxon>Astacidea</taxon>
        <taxon>Nephropoidea</taxon>
        <taxon>Nephropidae</taxon>
        <taxon>Homarus</taxon>
    </lineage>
</organism>
<dbReference type="PANTHER" id="PTHR24279">
    <property type="entry name" value="CYTOCHROME P450"/>
    <property type="match status" value="1"/>
</dbReference>
<evidence type="ECO:0000256" key="7">
    <source>
        <dbReference type="ARBA" id="ARBA00023033"/>
    </source>
</evidence>
<keyword evidence="10" id="KW-0732">Signal</keyword>
<evidence type="ECO:0000256" key="9">
    <source>
        <dbReference type="RuleBase" id="RU000461"/>
    </source>
</evidence>
<evidence type="ECO:0000256" key="8">
    <source>
        <dbReference type="PIRSR" id="PIRSR602401-1"/>
    </source>
</evidence>